<dbReference type="AlphaFoldDB" id="A0A7T5RKE0"/>
<gene>
    <name evidence="1" type="ORF">HYW89_02255</name>
</gene>
<evidence type="ECO:0000313" key="2">
    <source>
        <dbReference type="Proteomes" id="UP000595618"/>
    </source>
</evidence>
<accession>A0A7T5RKE0</accession>
<reference evidence="1 2" key="1">
    <citation type="submission" date="2020-07" db="EMBL/GenBank/DDBJ databases">
        <title>Huge and variable diversity of episymbiotic CPR bacteria and DPANN archaea in groundwater ecosystems.</title>
        <authorList>
            <person name="He C.Y."/>
            <person name="Keren R."/>
            <person name="Whittaker M."/>
            <person name="Farag I.F."/>
            <person name="Doudna J."/>
            <person name="Cate J.H.D."/>
            <person name="Banfield J.F."/>
        </authorList>
    </citation>
    <scope>NUCLEOTIDE SEQUENCE [LARGE SCALE GENOMIC DNA]</scope>
    <source>
        <strain evidence="1">NC_groundwater_541_Ag_S-0.1um_46_50</strain>
    </source>
</reference>
<name>A0A7T5RKE0_9BACT</name>
<organism evidence="1 2">
    <name type="scientific">Candidatus Sungiibacteriota bacterium</name>
    <dbReference type="NCBI Taxonomy" id="2750080"/>
    <lineage>
        <taxon>Bacteria</taxon>
        <taxon>Candidatus Sungiibacteriota</taxon>
    </lineage>
</organism>
<proteinExistence type="predicted"/>
<evidence type="ECO:0000313" key="1">
    <source>
        <dbReference type="EMBL" id="QQG45717.1"/>
    </source>
</evidence>
<protein>
    <recommendedName>
        <fullName evidence="3">MazG nucleotide pyrophosphohydrolase</fullName>
    </recommendedName>
</protein>
<sequence length="141" mass="16527">MKSVVICGSQRYKNEIKNFAERLRKLGVPVVFEPNFERQRKKMLTKVESERLKSKSYRDRVPAMVHEHFDRIRKADVCYVYNKEGYLGVNTTLELGFAHGKNMVIYALEPEKPIEHGGEICRDILFTEIIDKPDELVKRLI</sequence>
<evidence type="ECO:0008006" key="3">
    <source>
        <dbReference type="Google" id="ProtNLM"/>
    </source>
</evidence>
<dbReference type="EMBL" id="CP066690">
    <property type="protein sequence ID" value="QQG45717.1"/>
    <property type="molecule type" value="Genomic_DNA"/>
</dbReference>
<dbReference type="Proteomes" id="UP000595618">
    <property type="component" value="Chromosome"/>
</dbReference>